<evidence type="ECO:0000256" key="1">
    <source>
        <dbReference type="ARBA" id="ARBA00023015"/>
    </source>
</evidence>
<feature type="domain" description="HTH crp-type" evidence="6">
    <location>
        <begin position="152"/>
        <end position="228"/>
    </location>
</feature>
<feature type="domain" description="Cyclic nucleotide-binding" evidence="5">
    <location>
        <begin position="39"/>
        <end position="138"/>
    </location>
</feature>
<dbReference type="PANTHER" id="PTHR24567:SF74">
    <property type="entry name" value="HTH-TYPE TRANSCRIPTIONAL REGULATOR ARCR"/>
    <property type="match status" value="1"/>
</dbReference>
<evidence type="ECO:0000259" key="5">
    <source>
        <dbReference type="PROSITE" id="PS50042"/>
    </source>
</evidence>
<dbReference type="PROSITE" id="PS51063">
    <property type="entry name" value="HTH_CRP_2"/>
    <property type="match status" value="1"/>
</dbReference>
<gene>
    <name evidence="7" type="ORF">HZA61_03120</name>
</gene>
<evidence type="ECO:0000256" key="4">
    <source>
        <dbReference type="SAM" id="MobiDB-lite"/>
    </source>
</evidence>
<dbReference type="Gene3D" id="2.60.120.10">
    <property type="entry name" value="Jelly Rolls"/>
    <property type="match status" value="1"/>
</dbReference>
<proteinExistence type="predicted"/>
<dbReference type="EMBL" id="JACRIW010000024">
    <property type="protein sequence ID" value="MBI5168458.1"/>
    <property type="molecule type" value="Genomic_DNA"/>
</dbReference>
<dbReference type="PROSITE" id="PS50042">
    <property type="entry name" value="CNMP_BINDING_3"/>
    <property type="match status" value="1"/>
</dbReference>
<dbReference type="GO" id="GO:0003700">
    <property type="term" value="F:DNA-binding transcription factor activity"/>
    <property type="evidence" value="ECO:0007669"/>
    <property type="project" value="TreeGrafter"/>
</dbReference>
<dbReference type="SUPFAM" id="SSF46785">
    <property type="entry name" value="Winged helix' DNA-binding domain"/>
    <property type="match status" value="1"/>
</dbReference>
<organism evidence="7 8">
    <name type="scientific">Eiseniibacteriota bacterium</name>
    <dbReference type="NCBI Taxonomy" id="2212470"/>
    <lineage>
        <taxon>Bacteria</taxon>
        <taxon>Candidatus Eiseniibacteriota</taxon>
    </lineage>
</organism>
<dbReference type="InterPro" id="IPR050397">
    <property type="entry name" value="Env_Response_Regulators"/>
</dbReference>
<dbReference type="GO" id="GO:0005829">
    <property type="term" value="C:cytosol"/>
    <property type="evidence" value="ECO:0007669"/>
    <property type="project" value="TreeGrafter"/>
</dbReference>
<evidence type="ECO:0000259" key="6">
    <source>
        <dbReference type="PROSITE" id="PS51063"/>
    </source>
</evidence>
<dbReference type="Proteomes" id="UP000696931">
    <property type="component" value="Unassembled WGS sequence"/>
</dbReference>
<evidence type="ECO:0000313" key="8">
    <source>
        <dbReference type="Proteomes" id="UP000696931"/>
    </source>
</evidence>
<reference evidence="7" key="1">
    <citation type="submission" date="2020-07" db="EMBL/GenBank/DDBJ databases">
        <title>Huge and variable diversity of episymbiotic CPR bacteria and DPANN archaea in groundwater ecosystems.</title>
        <authorList>
            <person name="He C.Y."/>
            <person name="Keren R."/>
            <person name="Whittaker M."/>
            <person name="Farag I.F."/>
            <person name="Doudna J."/>
            <person name="Cate J.H.D."/>
            <person name="Banfield J.F."/>
        </authorList>
    </citation>
    <scope>NUCLEOTIDE SEQUENCE</scope>
    <source>
        <strain evidence="7">NC_groundwater_1813_Pr3_B-0.1um_71_17</strain>
    </source>
</reference>
<keyword evidence="1" id="KW-0805">Transcription regulation</keyword>
<dbReference type="AlphaFoldDB" id="A0A933SDI4"/>
<dbReference type="InterPro" id="IPR000595">
    <property type="entry name" value="cNMP-bd_dom"/>
</dbReference>
<dbReference type="InterPro" id="IPR014710">
    <property type="entry name" value="RmlC-like_jellyroll"/>
</dbReference>
<evidence type="ECO:0000313" key="7">
    <source>
        <dbReference type="EMBL" id="MBI5168458.1"/>
    </source>
</evidence>
<feature type="compositionally biased region" description="Low complexity" evidence="4">
    <location>
        <begin position="7"/>
        <end position="20"/>
    </location>
</feature>
<dbReference type="Pfam" id="PF00027">
    <property type="entry name" value="cNMP_binding"/>
    <property type="match status" value="1"/>
</dbReference>
<dbReference type="GO" id="GO:0003677">
    <property type="term" value="F:DNA binding"/>
    <property type="evidence" value="ECO:0007669"/>
    <property type="project" value="UniProtKB-KW"/>
</dbReference>
<keyword evidence="3" id="KW-0804">Transcription</keyword>
<dbReference type="PANTHER" id="PTHR24567">
    <property type="entry name" value="CRP FAMILY TRANSCRIPTIONAL REGULATORY PROTEIN"/>
    <property type="match status" value="1"/>
</dbReference>
<dbReference type="CDD" id="cd00038">
    <property type="entry name" value="CAP_ED"/>
    <property type="match status" value="1"/>
</dbReference>
<keyword evidence="2" id="KW-0238">DNA-binding</keyword>
<name>A0A933SDI4_UNCEI</name>
<dbReference type="InterPro" id="IPR018490">
    <property type="entry name" value="cNMP-bd_dom_sf"/>
</dbReference>
<dbReference type="InterPro" id="IPR012318">
    <property type="entry name" value="HTH_CRP"/>
</dbReference>
<protein>
    <submittedName>
        <fullName evidence="7">Crp/Fnr family transcriptional regulator</fullName>
    </submittedName>
</protein>
<comment type="caution">
    <text evidence="7">The sequence shown here is derived from an EMBL/GenBank/DDBJ whole genome shotgun (WGS) entry which is preliminary data.</text>
</comment>
<evidence type="ECO:0000256" key="3">
    <source>
        <dbReference type="ARBA" id="ARBA00023163"/>
    </source>
</evidence>
<dbReference type="SMART" id="SM00100">
    <property type="entry name" value="cNMP"/>
    <property type="match status" value="1"/>
</dbReference>
<dbReference type="InterPro" id="IPR036390">
    <property type="entry name" value="WH_DNA-bd_sf"/>
</dbReference>
<evidence type="ECO:0000256" key="2">
    <source>
        <dbReference type="ARBA" id="ARBA00023125"/>
    </source>
</evidence>
<dbReference type="SUPFAM" id="SSF51206">
    <property type="entry name" value="cAMP-binding domain-like"/>
    <property type="match status" value="1"/>
</dbReference>
<dbReference type="Pfam" id="PF13545">
    <property type="entry name" value="HTH_Crp_2"/>
    <property type="match status" value="1"/>
</dbReference>
<feature type="region of interest" description="Disordered" evidence="4">
    <location>
        <begin position="1"/>
        <end position="26"/>
    </location>
</feature>
<sequence>MPRPARPARSSRPPTAASGSDLGSRLAEGVGTRRSTHVFRAGQALFYEGAPAHALFVLRTGRVKVFRTARGGEVQVLRLLGPGEVLGYRPLFAQEPYGATAEALMDSDACILPAAEVLALLRRTPSLALEMLAKLATELRLSEELLMDLAHRPVRQRVARVILELVGDGVGAAAAGAPGRIEAHELRRQDLARMAGTTPETRSRVLRAFAASGLLAVTRERIEVRDAARLARAASLPHGA</sequence>
<accession>A0A933SDI4</accession>
<dbReference type="SMART" id="SM00419">
    <property type="entry name" value="HTH_CRP"/>
    <property type="match status" value="1"/>
</dbReference>